<evidence type="ECO:0000313" key="3">
    <source>
        <dbReference type="Proteomes" id="UP000615446"/>
    </source>
</evidence>
<feature type="transmembrane region" description="Helical" evidence="1">
    <location>
        <begin position="143"/>
        <end position="166"/>
    </location>
</feature>
<keyword evidence="1" id="KW-0472">Membrane</keyword>
<evidence type="ECO:0000256" key="1">
    <source>
        <dbReference type="SAM" id="Phobius"/>
    </source>
</evidence>
<dbReference type="AlphaFoldDB" id="A0A8H3M5K6"/>
<feature type="transmembrane region" description="Helical" evidence="1">
    <location>
        <begin position="58"/>
        <end position="79"/>
    </location>
</feature>
<keyword evidence="1" id="KW-1133">Transmembrane helix</keyword>
<organism evidence="2 3">
    <name type="scientific">Rhizophagus clarus</name>
    <dbReference type="NCBI Taxonomy" id="94130"/>
    <lineage>
        <taxon>Eukaryota</taxon>
        <taxon>Fungi</taxon>
        <taxon>Fungi incertae sedis</taxon>
        <taxon>Mucoromycota</taxon>
        <taxon>Glomeromycotina</taxon>
        <taxon>Glomeromycetes</taxon>
        <taxon>Glomerales</taxon>
        <taxon>Glomeraceae</taxon>
        <taxon>Rhizophagus</taxon>
    </lineage>
</organism>
<dbReference type="PROSITE" id="PS51257">
    <property type="entry name" value="PROKAR_LIPOPROTEIN"/>
    <property type="match status" value="1"/>
</dbReference>
<dbReference type="EMBL" id="BLAL01000270">
    <property type="protein sequence ID" value="GES98455.1"/>
    <property type="molecule type" value="Genomic_DNA"/>
</dbReference>
<feature type="transmembrane region" description="Helical" evidence="1">
    <location>
        <begin position="287"/>
        <end position="309"/>
    </location>
</feature>
<reference evidence="2" key="1">
    <citation type="submission" date="2019-10" db="EMBL/GenBank/DDBJ databases">
        <title>Conservation and host-specific expression of non-tandemly repeated heterogenous ribosome RNA gene in arbuscular mycorrhizal fungi.</title>
        <authorList>
            <person name="Maeda T."/>
            <person name="Kobayashi Y."/>
            <person name="Nakagawa T."/>
            <person name="Ezawa T."/>
            <person name="Yamaguchi K."/>
            <person name="Bino T."/>
            <person name="Nishimoto Y."/>
            <person name="Shigenobu S."/>
            <person name="Kawaguchi M."/>
        </authorList>
    </citation>
    <scope>NUCLEOTIDE SEQUENCE</scope>
    <source>
        <strain evidence="2">HR1</strain>
    </source>
</reference>
<gene>
    <name evidence="2" type="ORF">RCL2_002500200</name>
</gene>
<feature type="transmembrane region" description="Helical" evidence="1">
    <location>
        <begin position="254"/>
        <end position="275"/>
    </location>
</feature>
<dbReference type="OrthoDB" id="2131431at2759"/>
<feature type="transmembrane region" description="Helical" evidence="1">
    <location>
        <begin position="33"/>
        <end position="52"/>
    </location>
</feature>
<proteinExistence type="predicted"/>
<comment type="caution">
    <text evidence="2">The sequence shown here is derived from an EMBL/GenBank/DDBJ whole genome shotgun (WGS) entry which is preliminary data.</text>
</comment>
<sequence>MKCKKNFLTEREHCVWTYALCGCGKQENIFRNIIIIGVLLNGLCVVLNMILLKRKINYIRSWSFVFCTTRLVCCSIILIDLFNDETLFRELIYIISWWSGIVAIFVYLSIVIRVIPRLNFNQYTNNKYKTILILCGEKRINTLILTLFLFTLFSMTTISSILTYYFNNKLNEGKMINREKLLKNIIITKKCILISIWIPCLISLILIIYYGRLLVTLTKSSIKLIGINDEKRSNINRLLHHKNTFKTDLFRMQLYNWIFGFTFFCSSIALILVIFSNNVLTNMTLNIIYCIASNNIMPIFFIIILSVTINVDMLKSKSDWSEEFNTTYIYSHNEYESSQRYYSQQTLNSFKYQQQQQQSITRASSQLESSNWSNNQEIQSNQHSPTLPPLRNVQLNIEPAFGVFNEL</sequence>
<evidence type="ECO:0000313" key="2">
    <source>
        <dbReference type="EMBL" id="GES98455.1"/>
    </source>
</evidence>
<name>A0A8H3M5K6_9GLOM</name>
<protein>
    <submittedName>
        <fullName evidence="2">Uncharacterized protein</fullName>
    </submittedName>
</protein>
<feature type="transmembrane region" description="Helical" evidence="1">
    <location>
        <begin position="187"/>
        <end position="210"/>
    </location>
</feature>
<keyword evidence="1" id="KW-0812">Transmembrane</keyword>
<dbReference type="Proteomes" id="UP000615446">
    <property type="component" value="Unassembled WGS sequence"/>
</dbReference>
<accession>A0A8H3M5K6</accession>
<feature type="transmembrane region" description="Helical" evidence="1">
    <location>
        <begin position="91"/>
        <end position="115"/>
    </location>
</feature>